<dbReference type="FunFam" id="3.40.50.300:FF:000356">
    <property type="entry name" value="DNA repair protein RecN"/>
    <property type="match status" value="1"/>
</dbReference>
<evidence type="ECO:0000313" key="11">
    <source>
        <dbReference type="EMBL" id="CUS39628.1"/>
    </source>
</evidence>
<keyword evidence="4" id="KW-0547">Nucleotide-binding</keyword>
<dbReference type="Pfam" id="PF02463">
    <property type="entry name" value="SMC_N"/>
    <property type="match status" value="1"/>
</dbReference>
<evidence type="ECO:0000256" key="6">
    <source>
        <dbReference type="ARBA" id="ARBA00022840"/>
    </source>
</evidence>
<dbReference type="InterPro" id="IPR027417">
    <property type="entry name" value="P-loop_NTPase"/>
</dbReference>
<dbReference type="FunFam" id="3.40.50.300:FF:000319">
    <property type="entry name" value="DNA repair protein RecN"/>
    <property type="match status" value="1"/>
</dbReference>
<keyword evidence="7 9" id="KW-0234">DNA repair</keyword>
<feature type="domain" description="RecF/RecN/SMC N-terminal" evidence="10">
    <location>
        <begin position="1"/>
        <end position="511"/>
    </location>
</feature>
<dbReference type="Gene3D" id="3.40.50.300">
    <property type="entry name" value="P-loop containing nucleotide triphosphate hydrolases"/>
    <property type="match status" value="2"/>
</dbReference>
<dbReference type="Proteomes" id="UP000199032">
    <property type="component" value="Unassembled WGS sequence"/>
</dbReference>
<evidence type="ECO:0000256" key="5">
    <source>
        <dbReference type="ARBA" id="ARBA00022763"/>
    </source>
</evidence>
<evidence type="ECO:0000256" key="9">
    <source>
        <dbReference type="PIRNR" id="PIRNR003128"/>
    </source>
</evidence>
<evidence type="ECO:0000256" key="4">
    <source>
        <dbReference type="ARBA" id="ARBA00022741"/>
    </source>
</evidence>
<accession>A0A0S4LQ57</accession>
<dbReference type="GO" id="GO:0005524">
    <property type="term" value="F:ATP binding"/>
    <property type="evidence" value="ECO:0007669"/>
    <property type="project" value="UniProtKB-KW"/>
</dbReference>
<keyword evidence="5 9" id="KW-0227">DNA damage</keyword>
<evidence type="ECO:0000256" key="1">
    <source>
        <dbReference type="ARBA" id="ARBA00003618"/>
    </source>
</evidence>
<protein>
    <recommendedName>
        <fullName evidence="3 9">DNA repair protein RecN</fullName>
    </recommendedName>
    <alternativeName>
        <fullName evidence="8 9">Recombination protein N</fullName>
    </alternativeName>
</protein>
<comment type="similarity">
    <text evidence="2 9">Belongs to the RecN family.</text>
</comment>
<evidence type="ECO:0000256" key="2">
    <source>
        <dbReference type="ARBA" id="ARBA00009441"/>
    </source>
</evidence>
<comment type="function">
    <text evidence="1 9">May be involved in recombinational repair of damaged DNA.</text>
</comment>
<dbReference type="GO" id="GO:0006310">
    <property type="term" value="P:DNA recombination"/>
    <property type="evidence" value="ECO:0007669"/>
    <property type="project" value="InterPro"/>
</dbReference>
<dbReference type="PIRSF" id="PIRSF003128">
    <property type="entry name" value="RecN"/>
    <property type="match status" value="1"/>
</dbReference>
<dbReference type="InterPro" id="IPR004604">
    <property type="entry name" value="DNA_recomb/repair_RecN"/>
</dbReference>
<dbReference type="STRING" id="1742972.COMA1_80118"/>
<evidence type="ECO:0000256" key="3">
    <source>
        <dbReference type="ARBA" id="ARBA00021315"/>
    </source>
</evidence>
<evidence type="ECO:0000259" key="10">
    <source>
        <dbReference type="Pfam" id="PF02463"/>
    </source>
</evidence>
<dbReference type="SUPFAM" id="SSF52540">
    <property type="entry name" value="P-loop containing nucleoside triphosphate hydrolases"/>
    <property type="match status" value="1"/>
</dbReference>
<dbReference type="GO" id="GO:0043590">
    <property type="term" value="C:bacterial nucleoid"/>
    <property type="evidence" value="ECO:0007669"/>
    <property type="project" value="TreeGrafter"/>
</dbReference>
<dbReference type="GO" id="GO:0009432">
    <property type="term" value="P:SOS response"/>
    <property type="evidence" value="ECO:0007669"/>
    <property type="project" value="TreeGrafter"/>
</dbReference>
<dbReference type="RefSeq" id="WP_090751307.1">
    <property type="nucleotide sequence ID" value="NZ_CZQA01000014.1"/>
</dbReference>
<sequence length="570" mass="62246">MLTELRITNFAVIERLSLEIDSGFTVLTGETGTGKSLLIDAVALLIGGRVSSDQVRFGEDEAQLEAVFEIPPTHPILPRLRAQGLIGPNDFELIIRRTIARSGRNRVYLNGVLSPAHALEEFAGTLIDIHGQHDQQSLLSGSAQLEVLDAFGRLQDLRNQYRSSHREWTSARHTRAELAAANDQRMQQHDVLSFQQQELDQAACRLGEEEGLQAERQRLASSRRLTELASEAQAQLQADRQGILASLALVERAVGELAQLDPEMKGIAGLVSESRVLLKEVSDGLRGYVEGLDADPSRLTTIEDRLAVIHRMKKKYGGTIEAVLATQSRVKEELERLSRSGSELEQCDRLILEQQQAVAKLARQLSEKRTKAAISLTKLVGKDLEALKMGPVRFLVQVEPAELGDEYGPDGVDRVEFLLSTNSGEPLKSMARVASGGELSRVMLALKSVLADVDQVPVLIFDEIDTGVGGAVAATIGKRLRALGQYHQVLCITHLPQVASQAEHHFCVEKSEVKGRTVAKVRALVGASRESEIARMLGGERVTQKTRATAAELLEHKSSLGSGSGTQSRD</sequence>
<gene>
    <name evidence="11" type="primary">recN</name>
    <name evidence="11" type="ORF">COMA1_80118</name>
</gene>
<name>A0A0S4LQ57_9BACT</name>
<organism evidence="11 12">
    <name type="scientific">Candidatus Nitrospira nitrosa</name>
    <dbReference type="NCBI Taxonomy" id="1742972"/>
    <lineage>
        <taxon>Bacteria</taxon>
        <taxon>Pseudomonadati</taxon>
        <taxon>Nitrospirota</taxon>
        <taxon>Nitrospiria</taxon>
        <taxon>Nitrospirales</taxon>
        <taxon>Nitrospiraceae</taxon>
        <taxon>Nitrospira</taxon>
    </lineage>
</organism>
<dbReference type="NCBIfam" id="TIGR00634">
    <property type="entry name" value="recN"/>
    <property type="match status" value="1"/>
</dbReference>
<keyword evidence="12" id="KW-1185">Reference proteome</keyword>
<dbReference type="AlphaFoldDB" id="A0A0S4LQ57"/>
<dbReference type="PANTHER" id="PTHR11059">
    <property type="entry name" value="DNA REPAIR PROTEIN RECN"/>
    <property type="match status" value="1"/>
</dbReference>
<dbReference type="InterPro" id="IPR003395">
    <property type="entry name" value="RecF/RecN/SMC_N"/>
</dbReference>
<evidence type="ECO:0000313" key="12">
    <source>
        <dbReference type="Proteomes" id="UP000199032"/>
    </source>
</evidence>
<proteinExistence type="inferred from homology"/>
<evidence type="ECO:0000256" key="8">
    <source>
        <dbReference type="ARBA" id="ARBA00033408"/>
    </source>
</evidence>
<dbReference type="PANTHER" id="PTHR11059:SF0">
    <property type="entry name" value="DNA REPAIR PROTEIN RECN"/>
    <property type="match status" value="1"/>
</dbReference>
<dbReference type="NCBIfam" id="NF008121">
    <property type="entry name" value="PRK10869.1"/>
    <property type="match status" value="1"/>
</dbReference>
<dbReference type="EMBL" id="CZQA01000014">
    <property type="protein sequence ID" value="CUS39628.1"/>
    <property type="molecule type" value="Genomic_DNA"/>
</dbReference>
<dbReference type="GO" id="GO:0006281">
    <property type="term" value="P:DNA repair"/>
    <property type="evidence" value="ECO:0007669"/>
    <property type="project" value="UniProtKB-KW"/>
</dbReference>
<reference evidence="11 12" key="1">
    <citation type="submission" date="2015-10" db="EMBL/GenBank/DDBJ databases">
        <authorList>
            <person name="Gilbert D.G."/>
        </authorList>
    </citation>
    <scope>NUCLEOTIDE SEQUENCE [LARGE SCALE GENOMIC DNA]</scope>
    <source>
        <strain evidence="11">COMA1</strain>
    </source>
</reference>
<dbReference type="OrthoDB" id="9806954at2"/>
<evidence type="ECO:0000256" key="7">
    <source>
        <dbReference type="ARBA" id="ARBA00023204"/>
    </source>
</evidence>
<keyword evidence="6" id="KW-0067">ATP-binding</keyword>
<dbReference type="CDD" id="cd03241">
    <property type="entry name" value="ABC_RecN"/>
    <property type="match status" value="2"/>
</dbReference>